<evidence type="ECO:0000313" key="4">
    <source>
        <dbReference type="EMBL" id="WQF90559.1"/>
    </source>
</evidence>
<dbReference type="EMBL" id="CP137316">
    <property type="protein sequence ID" value="WQF90559.1"/>
    <property type="molecule type" value="Genomic_DNA"/>
</dbReference>
<keyword evidence="4" id="KW-0238">DNA-binding</keyword>
<dbReference type="Gene3D" id="4.10.240.10">
    <property type="entry name" value="Zn(2)-C6 fungal-type DNA-binding domain"/>
    <property type="match status" value="1"/>
</dbReference>
<feature type="region of interest" description="Disordered" evidence="2">
    <location>
        <begin position="1"/>
        <end position="47"/>
    </location>
</feature>
<keyword evidence="5" id="KW-1185">Reference proteome</keyword>
<dbReference type="PROSITE" id="PS50048">
    <property type="entry name" value="ZN2_CY6_FUNGAL_2"/>
    <property type="match status" value="1"/>
</dbReference>
<keyword evidence="1" id="KW-0539">Nucleus</keyword>
<dbReference type="InterPro" id="IPR001138">
    <property type="entry name" value="Zn2Cys6_DnaBD"/>
</dbReference>
<dbReference type="GO" id="GO:0003677">
    <property type="term" value="F:DNA binding"/>
    <property type="evidence" value="ECO:0007669"/>
    <property type="project" value="UniProtKB-KW"/>
</dbReference>
<dbReference type="RefSeq" id="XP_062787779.1">
    <property type="nucleotide sequence ID" value="XM_062931728.1"/>
</dbReference>
<reference evidence="5" key="1">
    <citation type="journal article" date="2023" name="bioRxiv">
        <title>Complete genome of the Medicago anthracnose fungus, Colletotrichum destructivum, reveals a mini-chromosome-like region within a core chromosome.</title>
        <authorList>
            <person name="Lapalu N."/>
            <person name="Simon A."/>
            <person name="Lu A."/>
            <person name="Plaumann P.-L."/>
            <person name="Amselem J."/>
            <person name="Pigne S."/>
            <person name="Auger A."/>
            <person name="Koch C."/>
            <person name="Dallery J.-F."/>
            <person name="O'Connell R.J."/>
        </authorList>
    </citation>
    <scope>NUCLEOTIDE SEQUENCE [LARGE SCALE GENOMIC DNA]</scope>
    <source>
        <strain evidence="5">CBS 520.97</strain>
    </source>
</reference>
<protein>
    <submittedName>
        <fullName evidence="4">Zn(2)Cys(6) fungal-type DNA-binding domain, fungal transcription factor</fullName>
    </submittedName>
</protein>
<dbReference type="Pfam" id="PF00172">
    <property type="entry name" value="Zn_clus"/>
    <property type="match status" value="1"/>
</dbReference>
<dbReference type="SUPFAM" id="SSF57701">
    <property type="entry name" value="Zn2/Cys6 DNA-binding domain"/>
    <property type="match status" value="1"/>
</dbReference>
<dbReference type="AlphaFoldDB" id="A0AAX4J599"/>
<proteinExistence type="predicted"/>
<name>A0AAX4J599_9PEZI</name>
<dbReference type="PROSITE" id="PS00463">
    <property type="entry name" value="ZN2_CY6_FUNGAL_1"/>
    <property type="match status" value="1"/>
</dbReference>
<dbReference type="CDD" id="cd00067">
    <property type="entry name" value="GAL4"/>
    <property type="match status" value="1"/>
</dbReference>
<accession>A0AAX4J599</accession>
<dbReference type="InterPro" id="IPR052400">
    <property type="entry name" value="Zn2-C6_fungal_TF"/>
</dbReference>
<dbReference type="Proteomes" id="UP001322277">
    <property type="component" value="Chromosome 12"/>
</dbReference>
<sequence length="490" mass="54582">MVSSDDVSPARDSNSDRHEAVPGMSSSETPDSGIKHRRPHRKSRTGCQPCKKRKIKCDEARPSCLNCVRRKVDCSFPLESVVHQDPATGVCGYRYSGCRPGTSQHSSARNSAEPLARAQFVPDRVPGDLRSLLKEQSTKIDIMSQRLSVMEGAMAQLAKPGLYQPALSYSDAALLSHFFANTVPTMVVDDVGEGGRDFWHVRLPDLSSRHPHVLHLLLALAALHKSRSCPQHQSTHLLEQAERHQLLGIQGTTPLLGNINDNYEVAYTSAVLIGLVNLAMGPRLGEYVAFSDQGAANFLGLLRGVRSIKFHYHQRAPPPEIPSPYMWAVDRIRVAELGFQAGGHYGEHLRRLRHLVDEITDAGLRGSYVAAMDDLEQLFVRMDEPDVATYYMSPFGWLYRISDRFLGRIQDKEPLALAMLSCFTIVLKGLESGWAADGWASHIMSGIWIYLAPEYRDMVRWPMQRLGWEPGEEDVLLRAALASTPLSIHT</sequence>
<dbReference type="InterPro" id="IPR036864">
    <property type="entry name" value="Zn2-C6_fun-type_DNA-bd_sf"/>
</dbReference>
<feature type="domain" description="Zn(2)-C6 fungal-type" evidence="3">
    <location>
        <begin position="46"/>
        <end position="76"/>
    </location>
</feature>
<dbReference type="Pfam" id="PF11951">
    <property type="entry name" value="Fungal_trans_2"/>
    <property type="match status" value="1"/>
</dbReference>
<dbReference type="GO" id="GO:0008270">
    <property type="term" value="F:zinc ion binding"/>
    <property type="evidence" value="ECO:0007669"/>
    <property type="project" value="InterPro"/>
</dbReference>
<dbReference type="GO" id="GO:0000981">
    <property type="term" value="F:DNA-binding transcription factor activity, RNA polymerase II-specific"/>
    <property type="evidence" value="ECO:0007669"/>
    <property type="project" value="InterPro"/>
</dbReference>
<evidence type="ECO:0000313" key="5">
    <source>
        <dbReference type="Proteomes" id="UP001322277"/>
    </source>
</evidence>
<dbReference type="PANTHER" id="PTHR47657:SF13">
    <property type="entry name" value="ZN(2)-C6 FUNGAL-TYPE DOMAIN-CONTAINING PROTEIN-RELATED"/>
    <property type="match status" value="1"/>
</dbReference>
<dbReference type="InterPro" id="IPR021858">
    <property type="entry name" value="Fun_TF"/>
</dbReference>
<dbReference type="GeneID" id="87952072"/>
<gene>
    <name evidence="4" type="ORF">CDEST_15573</name>
</gene>
<dbReference type="KEGG" id="cdet:87952072"/>
<evidence type="ECO:0000256" key="2">
    <source>
        <dbReference type="SAM" id="MobiDB-lite"/>
    </source>
</evidence>
<organism evidence="4 5">
    <name type="scientific">Colletotrichum destructivum</name>
    <dbReference type="NCBI Taxonomy" id="34406"/>
    <lineage>
        <taxon>Eukaryota</taxon>
        <taxon>Fungi</taxon>
        <taxon>Dikarya</taxon>
        <taxon>Ascomycota</taxon>
        <taxon>Pezizomycotina</taxon>
        <taxon>Sordariomycetes</taxon>
        <taxon>Hypocreomycetidae</taxon>
        <taxon>Glomerellales</taxon>
        <taxon>Glomerellaceae</taxon>
        <taxon>Colletotrichum</taxon>
        <taxon>Colletotrichum destructivum species complex</taxon>
    </lineage>
</organism>
<evidence type="ECO:0000256" key="1">
    <source>
        <dbReference type="ARBA" id="ARBA00023242"/>
    </source>
</evidence>
<dbReference type="SMART" id="SM00066">
    <property type="entry name" value="GAL4"/>
    <property type="match status" value="1"/>
</dbReference>
<dbReference type="PANTHER" id="PTHR47657">
    <property type="entry name" value="STEROL REGULATORY ELEMENT-BINDING PROTEIN ECM22"/>
    <property type="match status" value="1"/>
</dbReference>
<feature type="compositionally biased region" description="Basic residues" evidence="2">
    <location>
        <begin position="35"/>
        <end position="47"/>
    </location>
</feature>
<evidence type="ECO:0000259" key="3">
    <source>
        <dbReference type="PROSITE" id="PS50048"/>
    </source>
</evidence>